<dbReference type="InterPro" id="IPR033431">
    <property type="entry name" value="DUF5126"/>
</dbReference>
<dbReference type="InterPro" id="IPR032164">
    <property type="entry name" value="DUF5000"/>
</dbReference>
<reference evidence="4" key="2">
    <citation type="submission" date="2020-09" db="EMBL/GenBank/DDBJ databases">
        <authorList>
            <person name="Sun Q."/>
            <person name="Zhou Y."/>
        </authorList>
    </citation>
    <scope>NUCLEOTIDE SEQUENCE</scope>
    <source>
        <strain evidence="4">CGMCC 1.12195</strain>
    </source>
</reference>
<feature type="domain" description="DUF4959" evidence="1">
    <location>
        <begin position="19"/>
        <end position="122"/>
    </location>
</feature>
<evidence type="ECO:0000259" key="3">
    <source>
        <dbReference type="Pfam" id="PF17166"/>
    </source>
</evidence>
<gene>
    <name evidence="4" type="ORF">GCM10007415_45090</name>
</gene>
<protein>
    <recommendedName>
        <fullName evidence="6">DUF4959 domain-containing protein</fullName>
    </recommendedName>
</protein>
<dbReference type="Pfam" id="PF16323">
    <property type="entry name" value="DUF4959"/>
    <property type="match status" value="1"/>
</dbReference>
<dbReference type="Pfam" id="PF17166">
    <property type="entry name" value="DUF5126"/>
    <property type="match status" value="1"/>
</dbReference>
<accession>A0A917I2U2</accession>
<evidence type="ECO:0000259" key="1">
    <source>
        <dbReference type="Pfam" id="PF16323"/>
    </source>
</evidence>
<dbReference type="AlphaFoldDB" id="A0A917I2U2"/>
<keyword evidence="5" id="KW-1185">Reference proteome</keyword>
<name>A0A917I2U2_9SPHI</name>
<dbReference type="EMBL" id="BMER01000006">
    <property type="protein sequence ID" value="GGH03850.1"/>
    <property type="molecule type" value="Genomic_DNA"/>
</dbReference>
<dbReference type="PROSITE" id="PS51257">
    <property type="entry name" value="PROKAR_LIPOPROTEIN"/>
    <property type="match status" value="1"/>
</dbReference>
<sequence length="395" mass="43615">MRHLIKYIYLGIGCLIVMACKEETPVALTDGGNAPGVVRDVVVKNRNGGAKLSYLLPVDDDLLYVKAVYEYPAGNVREVKASAYVDSLVIEGIGGTEELEVSLYAVSRAERTSNAVKVAIQPMTPPVQLVGSSLNVTADFGGFVVSFGNENGAEIVIEAMKNTEGMWANLDAYYTKSKNGIFTVRGQDAEPSQFGFFVRDKWRNRSDTVVVDLTPLYEIQLPAPTPVTILPGDYNLHFSNLHYGYMFDGIVSDNNYMGTLAAETAIFPLSFTLDFGAPTKFSRFVYWMRQGDGHIYNYCSPEDWEIWGTNELTNDWNGWTKIMDCTAVKPSGPSAALTAEDRELAAKGLDFAFPPGTDTYRYIRWKTKTVFGRLPAVQISELAFFGDNNVGGHND</sequence>
<dbReference type="RefSeq" id="WP_188508373.1">
    <property type="nucleotide sequence ID" value="NZ_BMER01000006.1"/>
</dbReference>
<dbReference type="Gene3D" id="2.60.120.260">
    <property type="entry name" value="Galactose-binding domain-like"/>
    <property type="match status" value="1"/>
</dbReference>
<evidence type="ECO:0000313" key="4">
    <source>
        <dbReference type="EMBL" id="GGH03850.1"/>
    </source>
</evidence>
<dbReference type="Proteomes" id="UP000660862">
    <property type="component" value="Unassembled WGS sequence"/>
</dbReference>
<evidence type="ECO:0000259" key="2">
    <source>
        <dbReference type="Pfam" id="PF16391"/>
    </source>
</evidence>
<proteinExistence type="predicted"/>
<evidence type="ECO:0000313" key="5">
    <source>
        <dbReference type="Proteomes" id="UP000660862"/>
    </source>
</evidence>
<reference evidence="4" key="1">
    <citation type="journal article" date="2014" name="Int. J. Syst. Evol. Microbiol.">
        <title>Complete genome sequence of Corynebacterium casei LMG S-19264T (=DSM 44701T), isolated from a smear-ripened cheese.</title>
        <authorList>
            <consortium name="US DOE Joint Genome Institute (JGI-PGF)"/>
            <person name="Walter F."/>
            <person name="Albersmeier A."/>
            <person name="Kalinowski J."/>
            <person name="Ruckert C."/>
        </authorList>
    </citation>
    <scope>NUCLEOTIDE SEQUENCE</scope>
    <source>
        <strain evidence="4">CGMCC 1.12195</strain>
    </source>
</reference>
<evidence type="ECO:0008006" key="6">
    <source>
        <dbReference type="Google" id="ProtNLM"/>
    </source>
</evidence>
<dbReference type="InterPro" id="IPR032527">
    <property type="entry name" value="DUF4959"/>
</dbReference>
<feature type="domain" description="DUF5000" evidence="2">
    <location>
        <begin position="248"/>
        <end position="386"/>
    </location>
</feature>
<feature type="domain" description="DUF5126" evidence="3">
    <location>
        <begin position="124"/>
        <end position="222"/>
    </location>
</feature>
<organism evidence="4 5">
    <name type="scientific">Parapedobacter pyrenivorans</name>
    <dbReference type="NCBI Taxonomy" id="1305674"/>
    <lineage>
        <taxon>Bacteria</taxon>
        <taxon>Pseudomonadati</taxon>
        <taxon>Bacteroidota</taxon>
        <taxon>Sphingobacteriia</taxon>
        <taxon>Sphingobacteriales</taxon>
        <taxon>Sphingobacteriaceae</taxon>
        <taxon>Parapedobacter</taxon>
    </lineage>
</organism>
<dbReference type="Pfam" id="PF16391">
    <property type="entry name" value="DUF5000"/>
    <property type="match status" value="1"/>
</dbReference>
<comment type="caution">
    <text evidence="4">The sequence shown here is derived from an EMBL/GenBank/DDBJ whole genome shotgun (WGS) entry which is preliminary data.</text>
</comment>